<reference evidence="1 2" key="1">
    <citation type="journal article" date="2018" name="Plant J.">
        <title>Genome sequences of Chlorella sorokiniana UTEX 1602 and Micractinium conductrix SAG 241.80: implications to maltose excretion by a green alga.</title>
        <authorList>
            <person name="Arriola M.B."/>
            <person name="Velmurugan N."/>
            <person name="Zhang Y."/>
            <person name="Plunkett M.H."/>
            <person name="Hondzo H."/>
            <person name="Barney B.M."/>
        </authorList>
    </citation>
    <scope>NUCLEOTIDE SEQUENCE [LARGE SCALE GENOMIC DNA]</scope>
    <source>
        <strain evidence="2">UTEX 1602</strain>
    </source>
</reference>
<gene>
    <name evidence="1" type="ORF">C2E21_5026</name>
</gene>
<name>A0A2P6TQ42_CHLSO</name>
<organism evidence="1 2">
    <name type="scientific">Chlorella sorokiniana</name>
    <name type="common">Freshwater green alga</name>
    <dbReference type="NCBI Taxonomy" id="3076"/>
    <lineage>
        <taxon>Eukaryota</taxon>
        <taxon>Viridiplantae</taxon>
        <taxon>Chlorophyta</taxon>
        <taxon>core chlorophytes</taxon>
        <taxon>Trebouxiophyceae</taxon>
        <taxon>Chlorellales</taxon>
        <taxon>Chlorellaceae</taxon>
        <taxon>Chlorella clade</taxon>
        <taxon>Chlorella</taxon>
    </lineage>
</organism>
<dbReference type="PANTHER" id="PTHR37952">
    <property type="match status" value="1"/>
</dbReference>
<accession>A0A2P6TQ42</accession>
<dbReference type="Pfam" id="PF05981">
    <property type="entry name" value="CreA"/>
    <property type="match status" value="1"/>
</dbReference>
<dbReference type="Proteomes" id="UP000239899">
    <property type="component" value="Unassembled WGS sequence"/>
</dbReference>
<dbReference type="EMBL" id="LHPG02000009">
    <property type="protein sequence ID" value="PRW56150.1"/>
    <property type="molecule type" value="Genomic_DNA"/>
</dbReference>
<protein>
    <submittedName>
        <fullName evidence="1">Uncharacterized protein</fullName>
    </submittedName>
</protein>
<dbReference type="InterPro" id="IPR010292">
    <property type="entry name" value="Uncharacterised_CreA"/>
</dbReference>
<evidence type="ECO:0000313" key="1">
    <source>
        <dbReference type="EMBL" id="PRW56150.1"/>
    </source>
</evidence>
<evidence type="ECO:0000313" key="2">
    <source>
        <dbReference type="Proteomes" id="UP000239899"/>
    </source>
</evidence>
<keyword evidence="2" id="KW-1185">Reference proteome</keyword>
<sequence>MAMSTAALVQAPRCGSAFRPAGRPTRDARTPVMAVQGQQSVAQRAGAMATKLLGTAAAAAVLLGGGPALAREKVAEFPTSGLIFKDTVKIIELADDKVDGVVIYLTDYQRSITERLAKDPFSDPSQASLTCIANKPVTVPDEAAIAGEQGKEIFSERKGINLFQNKNLRVRRIYDDKNKVVIYVAYSTRFTGAAEEKELSTSRYRTSVCAVPVSAPSLVPVTAELAAAPAAQE</sequence>
<dbReference type="PANTHER" id="PTHR37952:SF2">
    <property type="entry name" value="PROTEIN CREA"/>
    <property type="match status" value="1"/>
</dbReference>
<dbReference type="AlphaFoldDB" id="A0A2P6TQ42"/>
<dbReference type="OrthoDB" id="10260865at2759"/>
<proteinExistence type="predicted"/>
<comment type="caution">
    <text evidence="1">The sequence shown here is derived from an EMBL/GenBank/DDBJ whole genome shotgun (WGS) entry which is preliminary data.</text>
</comment>